<keyword evidence="6 9" id="KW-1133">Transmembrane helix</keyword>
<dbReference type="GO" id="GO:0005886">
    <property type="term" value="C:plasma membrane"/>
    <property type="evidence" value="ECO:0007669"/>
    <property type="project" value="UniProtKB-SubCell"/>
</dbReference>
<comment type="subcellular location">
    <subcellularLocation>
        <location evidence="1">Cell membrane</location>
        <topology evidence="1">Multi-pass membrane protein</topology>
    </subcellularLocation>
</comment>
<keyword evidence="2" id="KW-0813">Transport</keyword>
<feature type="transmembrane region" description="Helical" evidence="9">
    <location>
        <begin position="136"/>
        <end position="155"/>
    </location>
</feature>
<dbReference type="PANTHER" id="PTHR32507">
    <property type="entry name" value="NA(+)/H(+) ANTIPORTER 1"/>
    <property type="match status" value="1"/>
</dbReference>
<dbReference type="NCBIfam" id="NF003716">
    <property type="entry name" value="PRK05326.1-3"/>
    <property type="match status" value="1"/>
</dbReference>
<dbReference type="InterPro" id="IPR038770">
    <property type="entry name" value="Na+/solute_symporter_sf"/>
</dbReference>
<keyword evidence="7" id="KW-0406">Ion transport</keyword>
<dbReference type="InterPro" id="IPR006153">
    <property type="entry name" value="Cation/H_exchanger_TM"/>
</dbReference>
<evidence type="ECO:0000256" key="6">
    <source>
        <dbReference type="ARBA" id="ARBA00022989"/>
    </source>
</evidence>
<feature type="transmembrane region" description="Helical" evidence="9">
    <location>
        <begin position="281"/>
        <end position="303"/>
    </location>
</feature>
<name>A0A1H6E369_9ACTN</name>
<evidence type="ECO:0000256" key="3">
    <source>
        <dbReference type="ARBA" id="ARBA00022449"/>
    </source>
</evidence>
<dbReference type="NCBIfam" id="NF003715">
    <property type="entry name" value="PRK05326.1-2"/>
    <property type="match status" value="1"/>
</dbReference>
<feature type="transmembrane region" description="Helical" evidence="9">
    <location>
        <begin position="104"/>
        <end position="124"/>
    </location>
</feature>
<dbReference type="AlphaFoldDB" id="A0A1H6E369"/>
<dbReference type="GO" id="GO:1902600">
    <property type="term" value="P:proton transmembrane transport"/>
    <property type="evidence" value="ECO:0007669"/>
    <property type="project" value="InterPro"/>
</dbReference>
<reference evidence="12" key="1">
    <citation type="submission" date="2016-10" db="EMBL/GenBank/DDBJ databases">
        <authorList>
            <person name="Varghese N."/>
            <person name="Submissions S."/>
        </authorList>
    </citation>
    <scope>NUCLEOTIDE SEQUENCE [LARGE SCALE GENOMIC DNA]</scope>
    <source>
        <strain evidence="12">DSM 43163</strain>
    </source>
</reference>
<dbReference type="InterPro" id="IPR036721">
    <property type="entry name" value="RCK_C_sf"/>
</dbReference>
<dbReference type="PANTHER" id="PTHR32507:SF7">
    <property type="entry name" value="K(+)_H(+) ANTIPORTER NHAP2"/>
    <property type="match status" value="1"/>
</dbReference>
<dbReference type="GO" id="GO:0015297">
    <property type="term" value="F:antiporter activity"/>
    <property type="evidence" value="ECO:0007669"/>
    <property type="project" value="UniProtKB-KW"/>
</dbReference>
<dbReference type="Pfam" id="PF02080">
    <property type="entry name" value="TrkA_C"/>
    <property type="match status" value="1"/>
</dbReference>
<dbReference type="EMBL" id="FNVO01000032">
    <property type="protein sequence ID" value="SEG92138.1"/>
    <property type="molecule type" value="Genomic_DNA"/>
</dbReference>
<keyword evidence="4" id="KW-1003">Cell membrane</keyword>
<dbReference type="SUPFAM" id="SSF116726">
    <property type="entry name" value="TrkA C-terminal domain-like"/>
    <property type="match status" value="1"/>
</dbReference>
<evidence type="ECO:0000256" key="9">
    <source>
        <dbReference type="SAM" id="Phobius"/>
    </source>
</evidence>
<feature type="transmembrane region" description="Helical" evidence="9">
    <location>
        <begin position="44"/>
        <end position="62"/>
    </location>
</feature>
<dbReference type="InterPro" id="IPR006037">
    <property type="entry name" value="RCK_C"/>
</dbReference>
<keyword evidence="5 9" id="KW-0812">Transmembrane</keyword>
<evidence type="ECO:0000313" key="12">
    <source>
        <dbReference type="Proteomes" id="UP000236723"/>
    </source>
</evidence>
<keyword evidence="8 9" id="KW-0472">Membrane</keyword>
<evidence type="ECO:0000256" key="2">
    <source>
        <dbReference type="ARBA" id="ARBA00022448"/>
    </source>
</evidence>
<feature type="transmembrane region" description="Helical" evidence="9">
    <location>
        <begin position="315"/>
        <end position="333"/>
    </location>
</feature>
<keyword evidence="12" id="KW-1185">Reference proteome</keyword>
<evidence type="ECO:0000313" key="11">
    <source>
        <dbReference type="EMBL" id="SEG92138.1"/>
    </source>
</evidence>
<accession>A0A1H6E369</accession>
<evidence type="ECO:0000259" key="10">
    <source>
        <dbReference type="PROSITE" id="PS51202"/>
    </source>
</evidence>
<evidence type="ECO:0000256" key="7">
    <source>
        <dbReference type="ARBA" id="ARBA00023065"/>
    </source>
</evidence>
<dbReference type="PROSITE" id="PS51202">
    <property type="entry name" value="RCK_C"/>
    <property type="match status" value="1"/>
</dbReference>
<dbReference type="GO" id="GO:0006813">
    <property type="term" value="P:potassium ion transport"/>
    <property type="evidence" value="ECO:0007669"/>
    <property type="project" value="InterPro"/>
</dbReference>
<proteinExistence type="predicted"/>
<dbReference type="Gene3D" id="3.30.70.1450">
    <property type="entry name" value="Regulator of K+ conductance, C-terminal domain"/>
    <property type="match status" value="1"/>
</dbReference>
<protein>
    <submittedName>
        <fullName evidence="11">Cell volume regulation protein A</fullName>
    </submittedName>
</protein>
<dbReference type="Pfam" id="PF00999">
    <property type="entry name" value="Na_H_Exchanger"/>
    <property type="match status" value="1"/>
</dbReference>
<dbReference type="Gene3D" id="1.20.1530.20">
    <property type="match status" value="1"/>
</dbReference>
<dbReference type="GO" id="GO:0008324">
    <property type="term" value="F:monoatomic cation transmembrane transporter activity"/>
    <property type="evidence" value="ECO:0007669"/>
    <property type="project" value="InterPro"/>
</dbReference>
<feature type="transmembrane region" description="Helical" evidence="9">
    <location>
        <begin position="74"/>
        <end position="98"/>
    </location>
</feature>
<dbReference type="Proteomes" id="UP000236723">
    <property type="component" value="Unassembled WGS sequence"/>
</dbReference>
<feature type="domain" description="RCK C-terminal" evidence="10">
    <location>
        <begin position="384"/>
        <end position="465"/>
    </location>
</feature>
<evidence type="ECO:0000256" key="1">
    <source>
        <dbReference type="ARBA" id="ARBA00004651"/>
    </source>
</evidence>
<evidence type="ECO:0000256" key="5">
    <source>
        <dbReference type="ARBA" id="ARBA00022692"/>
    </source>
</evidence>
<feature type="transmembrane region" description="Helical" evidence="9">
    <location>
        <begin position="203"/>
        <end position="220"/>
    </location>
</feature>
<evidence type="ECO:0000256" key="4">
    <source>
        <dbReference type="ARBA" id="ARBA00022475"/>
    </source>
</evidence>
<keyword evidence="3" id="KW-0050">Antiport</keyword>
<feature type="transmembrane region" description="Helical" evidence="9">
    <location>
        <begin position="345"/>
        <end position="364"/>
    </location>
</feature>
<evidence type="ECO:0000256" key="8">
    <source>
        <dbReference type="ARBA" id="ARBA00023136"/>
    </source>
</evidence>
<feature type="transmembrane region" description="Helical" evidence="9">
    <location>
        <begin position="226"/>
        <end position="243"/>
    </location>
</feature>
<feature type="transmembrane region" description="Helical" evidence="9">
    <location>
        <begin position="167"/>
        <end position="191"/>
    </location>
</feature>
<feature type="transmembrane region" description="Helical" evidence="9">
    <location>
        <begin position="19"/>
        <end position="38"/>
    </location>
</feature>
<gene>
    <name evidence="11" type="ORF">SAMN04489712_13236</name>
</gene>
<organism evidence="11 12">
    <name type="scientific">Thermomonospora echinospora</name>
    <dbReference type="NCBI Taxonomy" id="1992"/>
    <lineage>
        <taxon>Bacteria</taxon>
        <taxon>Bacillati</taxon>
        <taxon>Actinomycetota</taxon>
        <taxon>Actinomycetes</taxon>
        <taxon>Streptosporangiales</taxon>
        <taxon>Thermomonosporaceae</taxon>
        <taxon>Thermomonospora</taxon>
    </lineage>
</organism>
<feature type="transmembrane region" description="Helical" evidence="9">
    <location>
        <begin position="255"/>
        <end position="275"/>
    </location>
</feature>
<sequence length="481" mass="50381">MLSAILAVRLSHRLGLPSLLAYLGLGLLIGESGFGINFDNAELAQTLGWAALVVILVEGGLTTNWRNVRSAVPVALALATLGIAVSIVVVAVAAHWLLALNWRLAFLLGAVLAPTDAAAVFSVLRRLPIPRRLAGILEAESGFNDAPVVIIVVLLSSVEAHGPGPWLLVPLVVYELAAGAALGLLLAWLGIFALRRAALPASGLYPIAVLSLAVGSYGVATLVHASGFMACYLCALLLGNARLPHRPATRGFAEGLAWLAQIGLFVMLGMLASPSELPAQVIPALVAGSILVLVARPLSVWASTLGFGLGLREKVFLSWAGLRGAVPVVFATVPMSADVPGSDRLFSLVFVIVVVFTLLQGPTLPPVAGVLRLPVEGEAKDLDVEAAPLEELKADLLEVRIPADSALGGVEIFELRLPAGASITLIVREGRSFVPEPTTALRGGDILLVVTTADVREATERRLRAVSRRGRLAGWFGERGE</sequence>